<dbReference type="EMBL" id="JAAKZG010000021">
    <property type="protein sequence ID" value="NGN44885.1"/>
    <property type="molecule type" value="Genomic_DNA"/>
</dbReference>
<dbReference type="GO" id="GO:0055085">
    <property type="term" value="P:transmembrane transport"/>
    <property type="evidence" value="ECO:0007669"/>
    <property type="project" value="InterPro"/>
</dbReference>
<dbReference type="Pfam" id="PF04120">
    <property type="entry name" value="Iron_permease"/>
    <property type="match status" value="1"/>
</dbReference>
<feature type="transmembrane region" description="Helical" evidence="2">
    <location>
        <begin position="47"/>
        <end position="66"/>
    </location>
</feature>
<sequence length="139" mass="15151">MSFNKMFTSAANKVAHAAGMPATFVGCCAIIVVWAATGPFLGFSDTWQLVINTGTTIVTFLMVFLIQNTQNRDGAAIQAKLDELIRVSEGENKFIGIEHLTEEEVEDFRLKCEQAAKRADRAADRANRAVAKQTAKAAK</sequence>
<organism evidence="3 4">
    <name type="scientific">Mesorhizobium zhangyense</name>
    <dbReference type="NCBI Taxonomy" id="1776730"/>
    <lineage>
        <taxon>Bacteria</taxon>
        <taxon>Pseudomonadati</taxon>
        <taxon>Pseudomonadota</taxon>
        <taxon>Alphaproteobacteria</taxon>
        <taxon>Hyphomicrobiales</taxon>
        <taxon>Phyllobacteriaceae</taxon>
        <taxon>Mesorhizobium</taxon>
    </lineage>
</organism>
<reference evidence="3 4" key="1">
    <citation type="submission" date="2020-02" db="EMBL/GenBank/DDBJ databases">
        <title>Genome sequence of the type strain CGMCC 1.15528 of Mesorhizobium zhangyense.</title>
        <authorList>
            <person name="Gao J."/>
            <person name="Sun J."/>
        </authorList>
    </citation>
    <scope>NUCLEOTIDE SEQUENCE [LARGE SCALE GENOMIC DNA]</scope>
    <source>
        <strain evidence="3 4">CGMCC 1.15528</strain>
    </source>
</reference>
<dbReference type="RefSeq" id="WP_165121260.1">
    <property type="nucleotide sequence ID" value="NZ_JAAKZG010000021.1"/>
</dbReference>
<keyword evidence="2" id="KW-0812">Transmembrane</keyword>
<keyword evidence="2" id="KW-0472">Membrane</keyword>
<keyword evidence="2" id="KW-1133">Transmembrane helix</keyword>
<evidence type="ECO:0000313" key="3">
    <source>
        <dbReference type="EMBL" id="NGN44885.1"/>
    </source>
</evidence>
<keyword evidence="1" id="KW-0175">Coiled coil</keyword>
<dbReference type="AlphaFoldDB" id="A0A7C9VAA5"/>
<dbReference type="PROSITE" id="PS51257">
    <property type="entry name" value="PROKAR_LIPOPROTEIN"/>
    <property type="match status" value="1"/>
</dbReference>
<gene>
    <name evidence="3" type="ORF">G6N74_27895</name>
</gene>
<dbReference type="InterPro" id="IPR007251">
    <property type="entry name" value="Iron_permease_Fet4"/>
</dbReference>
<feature type="coiled-coil region" evidence="1">
    <location>
        <begin position="105"/>
        <end position="136"/>
    </location>
</feature>
<feature type="transmembrane region" description="Helical" evidence="2">
    <location>
        <begin position="21"/>
        <end position="41"/>
    </location>
</feature>
<evidence type="ECO:0000256" key="2">
    <source>
        <dbReference type="SAM" id="Phobius"/>
    </source>
</evidence>
<evidence type="ECO:0000313" key="4">
    <source>
        <dbReference type="Proteomes" id="UP000481252"/>
    </source>
</evidence>
<name>A0A7C9VAA5_9HYPH</name>
<protein>
    <submittedName>
        <fullName evidence="3">Low affinity iron permease family protein</fullName>
    </submittedName>
</protein>
<evidence type="ECO:0000256" key="1">
    <source>
        <dbReference type="SAM" id="Coils"/>
    </source>
</evidence>
<dbReference type="Proteomes" id="UP000481252">
    <property type="component" value="Unassembled WGS sequence"/>
</dbReference>
<comment type="caution">
    <text evidence="3">The sequence shown here is derived from an EMBL/GenBank/DDBJ whole genome shotgun (WGS) entry which is preliminary data.</text>
</comment>
<keyword evidence="4" id="KW-1185">Reference proteome</keyword>
<accession>A0A7C9VAA5</accession>
<proteinExistence type="predicted"/>